<evidence type="ECO:0000256" key="7">
    <source>
        <dbReference type="ARBA" id="ARBA00049244"/>
    </source>
</evidence>
<keyword evidence="5" id="KW-0694">RNA-binding</keyword>
<evidence type="ECO:0000256" key="3">
    <source>
        <dbReference type="ARBA" id="ARBA00022723"/>
    </source>
</evidence>
<evidence type="ECO:0000256" key="2">
    <source>
        <dbReference type="ARBA" id="ARBA00022670"/>
    </source>
</evidence>
<dbReference type="InterPro" id="IPR025724">
    <property type="entry name" value="GAG-pre-integrase_dom"/>
</dbReference>
<dbReference type="GO" id="GO:0015074">
    <property type="term" value="P:DNA integration"/>
    <property type="evidence" value="ECO:0007669"/>
    <property type="project" value="InterPro"/>
</dbReference>
<dbReference type="AlphaFoldDB" id="A0A5B0R698"/>
<reference evidence="10 11" key="1">
    <citation type="submission" date="2019-05" db="EMBL/GenBank/DDBJ databases">
        <title>Emergence of the Ug99 lineage of the wheat stem rust pathogen through somatic hybridization.</title>
        <authorList>
            <person name="Li F."/>
            <person name="Upadhyaya N.M."/>
            <person name="Sperschneider J."/>
            <person name="Matny O."/>
            <person name="Nguyen-Phuc H."/>
            <person name="Mago R."/>
            <person name="Raley C."/>
            <person name="Miller M.E."/>
            <person name="Silverstein K.A.T."/>
            <person name="Henningsen E."/>
            <person name="Hirsch C.D."/>
            <person name="Visser B."/>
            <person name="Pretorius Z.A."/>
            <person name="Steffenson B.J."/>
            <person name="Schwessinger B."/>
            <person name="Dodds P.N."/>
            <person name="Figueroa M."/>
        </authorList>
    </citation>
    <scope>NUCLEOTIDE SEQUENCE [LARGE SCALE GENOMIC DNA]</scope>
    <source>
        <strain evidence="10 11">Ug99</strain>
    </source>
</reference>
<feature type="domain" description="Integrase catalytic" evidence="9">
    <location>
        <begin position="344"/>
        <end position="494"/>
    </location>
</feature>
<dbReference type="Proteomes" id="UP000325313">
    <property type="component" value="Unassembled WGS sequence"/>
</dbReference>
<keyword evidence="2" id="KW-0645">Protease</keyword>
<evidence type="ECO:0000256" key="4">
    <source>
        <dbReference type="ARBA" id="ARBA00022801"/>
    </source>
</evidence>
<dbReference type="PROSITE" id="PS50994">
    <property type="entry name" value="INTEGRASE"/>
    <property type="match status" value="1"/>
</dbReference>
<evidence type="ECO:0000256" key="8">
    <source>
        <dbReference type="SAM" id="MobiDB-lite"/>
    </source>
</evidence>
<sequence length="792" mass="87824">MGWSAEVYKGDLQEYIDQTRAHLLDIDAVGITLPLDIISYLVLGKLMRDDKLDKIVDNCAMSEDCTSLPYLVLDALQTWLTHKGSKKENDEASALISTSTPSTGKFPVKIVHLCANGDHNPEATTHAEPRCYEKYPHLRPSNSRQSKKNPNASASFARASAFNSFVSDQQSDTIVIDSAASHHMLRDRALFTSFTAEEVVIKTGNPDTPLLAIGHGTAKIFTNGKTVELHECLLVPMISQQLISLVRLIYTLIKITRDSDRFDIINEEGSLFSGHIVDNLLHSRYVHCPSAFINIKESDHQLWHHRLGHPSNVVMKSMGLPISDSNSLCEVCACSKMTLIPFSSHFSPTQFTLQRLHMDLVGPINPPSVSGFKYFLTIVNQYSSFKFVRFLKAKSDTFEEFKRFVNLVENLQDHSIKEVVSDQGGEFVNKKFAQFAAKKGILQVFSPAETPELNGFAERANHTILDKARCLLLTSSLPNTYWAEAVNAATFISNITFGCKAFIAVRKSHWSWKLGNTGEIGILVGFENEGSVYRILRLRDKKLIKTRHAKFDETSFPKISNESIPFSMSESLHEGEYAHDSFKANSDCSSVSTHNDEPVPSQANHPSPPASATLDLQNSPDDERSVSPLAAPAASSSLIVGDVTTSNILPSRRIRKARVFITSTGDNIPAHYHQAVNGREASGWTEAIQLELDAMKRLGVWDVVELSPGIKTVGTTWVFRKKKSDDSTVFKARLCAQGFSQVHGVDFSKTFAPTGRLNSLRALISHAAANDLEFHQLDVKTAFLNAELEEDV</sequence>
<keyword evidence="1" id="KW-0815">Transposition</keyword>
<gene>
    <name evidence="10" type="ORF">PGTUg99_050100</name>
</gene>
<dbReference type="SUPFAM" id="SSF53098">
    <property type="entry name" value="Ribonuclease H-like"/>
    <property type="match status" value="1"/>
</dbReference>
<dbReference type="Pfam" id="PF25597">
    <property type="entry name" value="SH3_retrovirus"/>
    <property type="match status" value="1"/>
</dbReference>
<organism evidence="10 11">
    <name type="scientific">Puccinia graminis f. sp. tritici</name>
    <dbReference type="NCBI Taxonomy" id="56615"/>
    <lineage>
        <taxon>Eukaryota</taxon>
        <taxon>Fungi</taxon>
        <taxon>Dikarya</taxon>
        <taxon>Basidiomycota</taxon>
        <taxon>Pucciniomycotina</taxon>
        <taxon>Pucciniomycetes</taxon>
        <taxon>Pucciniales</taxon>
        <taxon>Pucciniaceae</taxon>
        <taxon>Puccinia</taxon>
    </lineage>
</organism>
<dbReference type="InterPro" id="IPR013103">
    <property type="entry name" value="RVT_2"/>
</dbReference>
<proteinExistence type="predicted"/>
<dbReference type="InterPro" id="IPR012337">
    <property type="entry name" value="RNaseH-like_sf"/>
</dbReference>
<protein>
    <recommendedName>
        <fullName evidence="9">Integrase catalytic domain-containing protein</fullName>
    </recommendedName>
</protein>
<dbReference type="InterPro" id="IPR039537">
    <property type="entry name" value="Retrotran_Ty1/copia-like"/>
</dbReference>
<dbReference type="InterPro" id="IPR001584">
    <property type="entry name" value="Integrase_cat-core"/>
</dbReference>
<feature type="region of interest" description="Disordered" evidence="8">
    <location>
        <begin position="584"/>
        <end position="631"/>
    </location>
</feature>
<comment type="caution">
    <text evidence="10">The sequence shown here is derived from an EMBL/GenBank/DDBJ whole genome shotgun (WGS) entry which is preliminary data.</text>
</comment>
<evidence type="ECO:0000256" key="6">
    <source>
        <dbReference type="ARBA" id="ARBA00048173"/>
    </source>
</evidence>
<evidence type="ECO:0000259" key="9">
    <source>
        <dbReference type="PROSITE" id="PS50994"/>
    </source>
</evidence>
<dbReference type="GO" id="GO:0003887">
    <property type="term" value="F:DNA-directed DNA polymerase activity"/>
    <property type="evidence" value="ECO:0007669"/>
    <property type="project" value="UniProtKB-EC"/>
</dbReference>
<dbReference type="PANTHER" id="PTHR42648:SF31">
    <property type="entry name" value="RNA-DIRECTED DNA POLYMERASE"/>
    <property type="match status" value="1"/>
</dbReference>
<dbReference type="Gene3D" id="3.30.420.10">
    <property type="entry name" value="Ribonuclease H-like superfamily/Ribonuclease H"/>
    <property type="match status" value="1"/>
</dbReference>
<comment type="catalytic activity">
    <reaction evidence="7">
        <text>DNA(n) + a 2'-deoxyribonucleoside 5'-triphosphate = DNA(n+1) + diphosphate</text>
        <dbReference type="Rhea" id="RHEA:22508"/>
        <dbReference type="Rhea" id="RHEA-COMP:17339"/>
        <dbReference type="Rhea" id="RHEA-COMP:17340"/>
        <dbReference type="ChEBI" id="CHEBI:33019"/>
        <dbReference type="ChEBI" id="CHEBI:61560"/>
        <dbReference type="ChEBI" id="CHEBI:173112"/>
        <dbReference type="EC" id="2.7.7.7"/>
    </reaction>
</comment>
<dbReference type="GO" id="GO:0003723">
    <property type="term" value="F:RNA binding"/>
    <property type="evidence" value="ECO:0007669"/>
    <property type="project" value="UniProtKB-KW"/>
</dbReference>
<dbReference type="Pfam" id="PF22936">
    <property type="entry name" value="Pol_BBD"/>
    <property type="match status" value="1"/>
</dbReference>
<keyword evidence="3" id="KW-0479">Metal-binding</keyword>
<dbReference type="PANTHER" id="PTHR42648">
    <property type="entry name" value="TRANSPOSASE, PUTATIVE-RELATED"/>
    <property type="match status" value="1"/>
</dbReference>
<dbReference type="GO" id="GO:0003964">
    <property type="term" value="F:RNA-directed DNA polymerase activity"/>
    <property type="evidence" value="ECO:0007669"/>
    <property type="project" value="UniProtKB-EC"/>
</dbReference>
<accession>A0A5B0R698</accession>
<dbReference type="InterPro" id="IPR036397">
    <property type="entry name" value="RNaseH_sf"/>
</dbReference>
<dbReference type="Pfam" id="PF00665">
    <property type="entry name" value="rve"/>
    <property type="match status" value="1"/>
</dbReference>
<evidence type="ECO:0000313" key="10">
    <source>
        <dbReference type="EMBL" id="KAA1120908.1"/>
    </source>
</evidence>
<dbReference type="Pfam" id="PF07727">
    <property type="entry name" value="RVT_2"/>
    <property type="match status" value="1"/>
</dbReference>
<name>A0A5B0R698_PUCGR</name>
<keyword evidence="4" id="KW-0378">Hydrolase</keyword>
<dbReference type="GO" id="GO:0005634">
    <property type="term" value="C:nucleus"/>
    <property type="evidence" value="ECO:0007669"/>
    <property type="project" value="UniProtKB-ARBA"/>
</dbReference>
<dbReference type="GO" id="GO:0008233">
    <property type="term" value="F:peptidase activity"/>
    <property type="evidence" value="ECO:0007669"/>
    <property type="project" value="UniProtKB-KW"/>
</dbReference>
<feature type="compositionally biased region" description="Basic and acidic residues" evidence="8">
    <location>
        <begin position="121"/>
        <end position="136"/>
    </location>
</feature>
<dbReference type="Pfam" id="PF13976">
    <property type="entry name" value="gag_pre-integrs"/>
    <property type="match status" value="1"/>
</dbReference>
<feature type="region of interest" description="Disordered" evidence="8">
    <location>
        <begin position="121"/>
        <end position="153"/>
    </location>
</feature>
<evidence type="ECO:0000313" key="11">
    <source>
        <dbReference type="Proteomes" id="UP000325313"/>
    </source>
</evidence>
<dbReference type="EMBL" id="VDEP01000240">
    <property type="protein sequence ID" value="KAA1120908.1"/>
    <property type="molecule type" value="Genomic_DNA"/>
</dbReference>
<dbReference type="InterPro" id="IPR057670">
    <property type="entry name" value="SH3_retrovirus"/>
</dbReference>
<evidence type="ECO:0000256" key="1">
    <source>
        <dbReference type="ARBA" id="ARBA00022578"/>
    </source>
</evidence>
<dbReference type="InterPro" id="IPR054722">
    <property type="entry name" value="PolX-like_BBD"/>
</dbReference>
<dbReference type="GO" id="GO:0006508">
    <property type="term" value="P:proteolysis"/>
    <property type="evidence" value="ECO:0007669"/>
    <property type="project" value="UniProtKB-KW"/>
</dbReference>
<dbReference type="GO" id="GO:0032196">
    <property type="term" value="P:transposition"/>
    <property type="evidence" value="ECO:0007669"/>
    <property type="project" value="UniProtKB-KW"/>
</dbReference>
<feature type="compositionally biased region" description="Polar residues" evidence="8">
    <location>
        <begin position="584"/>
        <end position="593"/>
    </location>
</feature>
<comment type="catalytic activity">
    <reaction evidence="6">
        <text>DNA(n) + a 2'-deoxyribonucleoside 5'-triphosphate = DNA(n+1) + diphosphate</text>
        <dbReference type="Rhea" id="RHEA:22508"/>
        <dbReference type="Rhea" id="RHEA-COMP:17339"/>
        <dbReference type="Rhea" id="RHEA-COMP:17340"/>
        <dbReference type="ChEBI" id="CHEBI:33019"/>
        <dbReference type="ChEBI" id="CHEBI:61560"/>
        <dbReference type="ChEBI" id="CHEBI:173112"/>
        <dbReference type="EC" id="2.7.7.49"/>
    </reaction>
</comment>
<evidence type="ECO:0000256" key="5">
    <source>
        <dbReference type="ARBA" id="ARBA00022884"/>
    </source>
</evidence>
<dbReference type="GO" id="GO:0046872">
    <property type="term" value="F:metal ion binding"/>
    <property type="evidence" value="ECO:0007669"/>
    <property type="project" value="UniProtKB-KW"/>
</dbReference>